<keyword evidence="3" id="KW-1185">Reference proteome</keyword>
<dbReference type="EMBL" id="JACXAC010000001">
    <property type="protein sequence ID" value="MBD2720713.1"/>
    <property type="molecule type" value="Genomic_DNA"/>
</dbReference>
<organism evidence="2 3">
    <name type="scientific">Hymenobacter armeniacus</name>
    <dbReference type="NCBI Taxonomy" id="2771358"/>
    <lineage>
        <taxon>Bacteria</taxon>
        <taxon>Pseudomonadati</taxon>
        <taxon>Bacteroidota</taxon>
        <taxon>Cytophagia</taxon>
        <taxon>Cytophagales</taxon>
        <taxon>Hymenobacteraceae</taxon>
        <taxon>Hymenobacter</taxon>
    </lineage>
</organism>
<evidence type="ECO:0000256" key="1">
    <source>
        <dbReference type="SAM" id="SignalP"/>
    </source>
</evidence>
<feature type="chain" id="PRO_5045484797" evidence="1">
    <location>
        <begin position="21"/>
        <end position="573"/>
    </location>
</feature>
<dbReference type="Proteomes" id="UP000606003">
    <property type="component" value="Unassembled WGS sequence"/>
</dbReference>
<dbReference type="RefSeq" id="WP_190921995.1">
    <property type="nucleotide sequence ID" value="NZ_JACXAC010000001.1"/>
</dbReference>
<gene>
    <name evidence="2" type="ORF">IC234_01125</name>
</gene>
<keyword evidence="1" id="KW-0732">Signal</keyword>
<comment type="caution">
    <text evidence="2">The sequence shown here is derived from an EMBL/GenBank/DDBJ whole genome shotgun (WGS) entry which is preliminary data.</text>
</comment>
<sequence length="573" mass="59713">MKRFVLPYLVLALGALSARAQWNPNPAQNLAVRDVAGTGEVTPRISPAPNGGTWVSWFETVATTNYQMRLQLLDVNGRPQLGAAGLLVSNQPQGTALYRYDLKTDNLGNAILAFQDTRSGANQCVAYKISPTGQQLWGANGIPLLDADATSGLSPSIGVTFGNNVVIGWNSSGTANAAHASKWVSFQKLSPTGTALGGVQRVQDPVKRYSRPGFVAMTTNAFGADDVVMQYVEETGSGLGVSTVFAQRFSTTGAPVWAAPVRVSDKTIGFAAFPELVPDGSGGFYVLLGSGNPASATLGDMYAQRILADGSQPWGTTGTEVLTGTATARIGGSLQWVPARNEVWVVVNELNSAQSNSGFTVQRLSPATGAAQLGASGVPVQAVSSSYYSAQSLRDTGTGLIITYTENTSAVNRALWAIKTNYQGQSAFPTGSGIIALSTGTSPKLNVATLPFANGQLVNVWADQRQDDGVYAQTISDNGALGVLGTRGAAAAQPLGISPNPGAAPALHLTLRHAQTLAVQVRDLTGRTVLELTTNAPAGEATLALEAPQLAAGLYLVETTVAGQPWRGRWVKP</sequence>
<evidence type="ECO:0000313" key="3">
    <source>
        <dbReference type="Proteomes" id="UP000606003"/>
    </source>
</evidence>
<reference evidence="2 3" key="1">
    <citation type="submission" date="2020-09" db="EMBL/GenBank/DDBJ databases">
        <authorList>
            <person name="Kim M.K."/>
        </authorList>
    </citation>
    <scope>NUCLEOTIDE SEQUENCE [LARGE SCALE GENOMIC DNA]</scope>
    <source>
        <strain evidence="2 3">BT189</strain>
    </source>
</reference>
<protein>
    <submittedName>
        <fullName evidence="2">T9SS type A sorting domain-containing protein</fullName>
    </submittedName>
</protein>
<feature type="signal peptide" evidence="1">
    <location>
        <begin position="1"/>
        <end position="20"/>
    </location>
</feature>
<proteinExistence type="predicted"/>
<evidence type="ECO:0000313" key="2">
    <source>
        <dbReference type="EMBL" id="MBD2720713.1"/>
    </source>
</evidence>
<name>A0ABR8JL45_9BACT</name>
<accession>A0ABR8JL45</accession>